<dbReference type="EMBL" id="JAPFFF010000005">
    <property type="protein sequence ID" value="KAK8889512.1"/>
    <property type="molecule type" value="Genomic_DNA"/>
</dbReference>
<proteinExistence type="predicted"/>
<sequence>MFKKKVTYTNQLTELIKNNPNINVETVFSHEQLSITIRNEAPDFIKYVFPEDELDKDKPELSKFEEVLDYALTNKEYPFDEDNSPYPNLHIINQNAASFLSSPSKKLTENANNDKEKRLYRRLRGFIFDSNNSANSMVAGNFSRIFIMWYTKNPKEFSDDASIKAFYEDNFSIDILIKFCIDNVQELAYAELLERFLTTEFDPDSFDKTRTIVLYEILQRVRDIIGRKIKILELDDSENSATINMNNEYHFFNKKSSKLSDLQPPTHYLERIPLPEYIKDCPGETPRILKSEKEKNHFDTSTLMPVDKKIADGDSSENKLLAYTLINAIWLSANETPSLFEFIQSQQPKDEFGDKKRIIEYLFFIGVFGSSNLMVMSTAFRILNVVINGDPKFEIPPITKEDRKNQLGNDIVDYYAEFVVFDIENLSNLAIFSFPIFYNHVYKELKAEKDSIVVYGLKNIESRYLGPDKKYGKTLKHTTNKKGLTPFVYLTPIVLTEPPLSTELTASYFKILNSIFTERNELLGKLKIELEDEKELERIVERVKDIDEFYLNFISYRFEYPGLEGRFNIFELVEKLFPLNPRVYTIKEEKLKALYKDKEIQKIKNFSKDSRPLINDSIAKIADILLMNSFLSSIDAPKLISDHSPNQPPYFTKKTKVTPVDKEEIEMVKTLKCKLNADDGFINTDRVISSEYSILSEMYLIDLLLIKYSYILLKSKFNKNTAGPRDDTKPLNGE</sequence>
<reference evidence="1 2" key="1">
    <citation type="submission" date="2024-04" db="EMBL/GenBank/DDBJ databases">
        <title>Tritrichomonas musculus Genome.</title>
        <authorList>
            <person name="Alves-Ferreira E."/>
            <person name="Grigg M."/>
            <person name="Lorenzi H."/>
            <person name="Galac M."/>
        </authorList>
    </citation>
    <scope>NUCLEOTIDE SEQUENCE [LARGE SCALE GENOMIC DNA]</scope>
    <source>
        <strain evidence="1 2">EAF2021</strain>
    </source>
</reference>
<keyword evidence="2" id="KW-1185">Reference proteome</keyword>
<accession>A0ABR2KF49</accession>
<protein>
    <submittedName>
        <fullName evidence="1">Uncharacterized protein</fullName>
    </submittedName>
</protein>
<gene>
    <name evidence="1" type="ORF">M9Y10_034261</name>
</gene>
<evidence type="ECO:0000313" key="1">
    <source>
        <dbReference type="EMBL" id="KAK8889512.1"/>
    </source>
</evidence>
<comment type="caution">
    <text evidence="1">The sequence shown here is derived from an EMBL/GenBank/DDBJ whole genome shotgun (WGS) entry which is preliminary data.</text>
</comment>
<organism evidence="1 2">
    <name type="scientific">Tritrichomonas musculus</name>
    <dbReference type="NCBI Taxonomy" id="1915356"/>
    <lineage>
        <taxon>Eukaryota</taxon>
        <taxon>Metamonada</taxon>
        <taxon>Parabasalia</taxon>
        <taxon>Tritrichomonadida</taxon>
        <taxon>Tritrichomonadidae</taxon>
        <taxon>Tritrichomonas</taxon>
    </lineage>
</organism>
<dbReference type="Proteomes" id="UP001470230">
    <property type="component" value="Unassembled WGS sequence"/>
</dbReference>
<name>A0ABR2KF49_9EUKA</name>
<evidence type="ECO:0000313" key="2">
    <source>
        <dbReference type="Proteomes" id="UP001470230"/>
    </source>
</evidence>